<gene>
    <name evidence="1" type="ORF">RRG08_059393</name>
</gene>
<name>A0AAE1E6W6_9GAST</name>
<protein>
    <submittedName>
        <fullName evidence="1">Uncharacterized protein</fullName>
    </submittedName>
</protein>
<comment type="caution">
    <text evidence="1">The sequence shown here is derived from an EMBL/GenBank/DDBJ whole genome shotgun (WGS) entry which is preliminary data.</text>
</comment>
<evidence type="ECO:0000313" key="1">
    <source>
        <dbReference type="EMBL" id="KAK3795795.1"/>
    </source>
</evidence>
<sequence length="128" mass="14412">MKDENIAPMPVPAQGLYHPTEPDVISGTFFQKVDHAEVENAHLEIKITVPSLKIMLGINILPTTSMTIFAYKHVLLTMEALWPRAMRCQEFSKYLTNFEFGSNSSIIVVVVLEQRSVVLEISSKHSKP</sequence>
<keyword evidence="2" id="KW-1185">Reference proteome</keyword>
<dbReference type="Proteomes" id="UP001283361">
    <property type="component" value="Unassembled WGS sequence"/>
</dbReference>
<evidence type="ECO:0000313" key="2">
    <source>
        <dbReference type="Proteomes" id="UP001283361"/>
    </source>
</evidence>
<dbReference type="EMBL" id="JAWDGP010000985">
    <property type="protein sequence ID" value="KAK3795795.1"/>
    <property type="molecule type" value="Genomic_DNA"/>
</dbReference>
<organism evidence="1 2">
    <name type="scientific">Elysia crispata</name>
    <name type="common">lettuce slug</name>
    <dbReference type="NCBI Taxonomy" id="231223"/>
    <lineage>
        <taxon>Eukaryota</taxon>
        <taxon>Metazoa</taxon>
        <taxon>Spiralia</taxon>
        <taxon>Lophotrochozoa</taxon>
        <taxon>Mollusca</taxon>
        <taxon>Gastropoda</taxon>
        <taxon>Heterobranchia</taxon>
        <taxon>Euthyneura</taxon>
        <taxon>Panpulmonata</taxon>
        <taxon>Sacoglossa</taxon>
        <taxon>Placobranchoidea</taxon>
        <taxon>Plakobranchidae</taxon>
        <taxon>Elysia</taxon>
    </lineage>
</organism>
<reference evidence="1" key="1">
    <citation type="journal article" date="2023" name="G3 (Bethesda)">
        <title>A reference genome for the long-term kleptoplast-retaining sea slug Elysia crispata morphotype clarki.</title>
        <authorList>
            <person name="Eastman K.E."/>
            <person name="Pendleton A.L."/>
            <person name="Shaikh M.A."/>
            <person name="Suttiyut T."/>
            <person name="Ogas R."/>
            <person name="Tomko P."/>
            <person name="Gavelis G."/>
            <person name="Widhalm J.R."/>
            <person name="Wisecaver J.H."/>
        </authorList>
    </citation>
    <scope>NUCLEOTIDE SEQUENCE</scope>
    <source>
        <strain evidence="1">ECLA1</strain>
    </source>
</reference>
<accession>A0AAE1E6W6</accession>
<proteinExistence type="predicted"/>
<dbReference type="AlphaFoldDB" id="A0AAE1E6W6"/>